<dbReference type="GO" id="GO:0000082">
    <property type="term" value="P:G1/S transition of mitotic cell cycle"/>
    <property type="evidence" value="ECO:0007669"/>
    <property type="project" value="TreeGrafter"/>
</dbReference>
<dbReference type="Pfam" id="PF00888">
    <property type="entry name" value="Cullin"/>
    <property type="match status" value="1"/>
</dbReference>
<dbReference type="GO" id="GO:0006511">
    <property type="term" value="P:ubiquitin-dependent protein catabolic process"/>
    <property type="evidence" value="ECO:0007669"/>
    <property type="project" value="InterPro"/>
</dbReference>
<dbReference type="GO" id="GO:0019901">
    <property type="term" value="F:protein kinase binding"/>
    <property type="evidence" value="ECO:0007669"/>
    <property type="project" value="TreeGrafter"/>
</dbReference>
<evidence type="ECO:0000313" key="3">
    <source>
        <dbReference type="EMBL" id="KAF4090084.1"/>
    </source>
</evidence>
<dbReference type="AlphaFoldDB" id="A0A7J6B4N2"/>
<feature type="domain" description="Cullin N-terminal" evidence="2">
    <location>
        <begin position="92"/>
        <end position="283"/>
    </location>
</feature>
<dbReference type="Proteomes" id="UP000593565">
    <property type="component" value="Unassembled WGS sequence"/>
</dbReference>
<comment type="caution">
    <text evidence="3">The sequence shown here is derived from an EMBL/GenBank/DDBJ whole genome shotgun (WGS) entry which is preliminary data.</text>
</comment>
<dbReference type="PANTHER" id="PTHR46636">
    <property type="entry name" value="CDK2-ASSOCIATED AND CULLIN DOMAIN-CONTAINING PROTEIN 1"/>
    <property type="match status" value="1"/>
</dbReference>
<dbReference type="InterPro" id="IPR001373">
    <property type="entry name" value="Cullin_N"/>
</dbReference>
<dbReference type="InterPro" id="IPR042652">
    <property type="entry name" value="CACUL1"/>
</dbReference>
<reference evidence="3 4" key="1">
    <citation type="submission" date="2020-02" db="EMBL/GenBank/DDBJ databases">
        <title>A chromosome-scale genome assembly of the black bullhead catfish (Ameiurus melas).</title>
        <authorList>
            <person name="Wen M."/>
            <person name="Zham M."/>
            <person name="Cabau C."/>
            <person name="Klopp C."/>
            <person name="Donnadieu C."/>
            <person name="Roques C."/>
            <person name="Bouchez O."/>
            <person name="Lampietro C."/>
            <person name="Jouanno E."/>
            <person name="Herpin A."/>
            <person name="Louis A."/>
            <person name="Berthelot C."/>
            <person name="Parey E."/>
            <person name="Roest-Crollius H."/>
            <person name="Braasch I."/>
            <person name="Postlethwait J."/>
            <person name="Robinson-Rechavi M."/>
            <person name="Echchiki A."/>
            <person name="Begum T."/>
            <person name="Montfort J."/>
            <person name="Schartl M."/>
            <person name="Bobe J."/>
            <person name="Guiguen Y."/>
        </authorList>
    </citation>
    <scope>NUCLEOTIDE SEQUENCE [LARGE SCALE GENOMIC DNA]</scope>
    <source>
        <strain evidence="3">M_S1</strain>
        <tissue evidence="3">Blood</tissue>
    </source>
</reference>
<dbReference type="PANTHER" id="PTHR46636:SF1">
    <property type="entry name" value="CDK2-ASSOCIATED AND CULLIN DOMAIN-CONTAINING PROTEIN 1"/>
    <property type="match status" value="1"/>
</dbReference>
<evidence type="ECO:0000259" key="2">
    <source>
        <dbReference type="Pfam" id="PF00888"/>
    </source>
</evidence>
<organism evidence="3 4">
    <name type="scientific">Ameiurus melas</name>
    <name type="common">Black bullhead</name>
    <name type="synonym">Silurus melas</name>
    <dbReference type="NCBI Taxonomy" id="219545"/>
    <lineage>
        <taxon>Eukaryota</taxon>
        <taxon>Metazoa</taxon>
        <taxon>Chordata</taxon>
        <taxon>Craniata</taxon>
        <taxon>Vertebrata</taxon>
        <taxon>Euteleostomi</taxon>
        <taxon>Actinopterygii</taxon>
        <taxon>Neopterygii</taxon>
        <taxon>Teleostei</taxon>
        <taxon>Ostariophysi</taxon>
        <taxon>Siluriformes</taxon>
        <taxon>Ictaluridae</taxon>
        <taxon>Ameiurus</taxon>
    </lineage>
</organism>
<evidence type="ECO:0000256" key="1">
    <source>
        <dbReference type="ARBA" id="ARBA00006019"/>
    </source>
</evidence>
<protein>
    <recommendedName>
        <fullName evidence="2">Cullin N-terminal domain-containing protein</fullName>
    </recommendedName>
</protein>
<name>A0A7J6B4N2_AMEME</name>
<comment type="similarity">
    <text evidence="1">Belongs to the cullin family.</text>
</comment>
<dbReference type="Gene3D" id="1.20.1310.10">
    <property type="entry name" value="Cullin Repeats"/>
    <property type="match status" value="1"/>
</dbReference>
<evidence type="ECO:0000313" key="4">
    <source>
        <dbReference type="Proteomes" id="UP000593565"/>
    </source>
</evidence>
<dbReference type="SUPFAM" id="SSF74788">
    <property type="entry name" value="Cullin repeat-like"/>
    <property type="match status" value="1"/>
</dbReference>
<gene>
    <name evidence="3" type="ORF">AMELA_G00047870</name>
</gene>
<dbReference type="GO" id="GO:0031625">
    <property type="term" value="F:ubiquitin protein ligase binding"/>
    <property type="evidence" value="ECO:0007669"/>
    <property type="project" value="InterPro"/>
</dbReference>
<proteinExistence type="inferred from homology"/>
<accession>A0A7J6B4N2</accession>
<dbReference type="EMBL" id="JAAGNN010000004">
    <property type="protein sequence ID" value="KAF4090084.1"/>
    <property type="molecule type" value="Genomic_DNA"/>
</dbReference>
<sequence>MDEGGVLEVDNDHNHRENHGNVYYLNCSSPLPSEASCIPSAVDVCDCAENDTHTASNSEADCGAFITRSLTSNPSEFMMNAMTAEDYKETYWPMLEKAVEQLLTQSPVKYTSISYEQIYSHVYKCVCQQYSELLYSDLMWKITSHLQQVCLDLQVHDNRPESFVENFNLAFTQYMAAIQCIIPVFIYMNKFYIETKLNRDLKDDLMDLFSAHVAEKHICTLISLLKKADAIPFQVKPSTMASVVKGLYALRPDWAQLAPSLFSRFIPQIHPPVLESDVLLYAAQDRKLQTELSLNGFSRCDQSRKRASEEY</sequence>
<keyword evidence="4" id="KW-1185">Reference proteome</keyword>
<dbReference type="InterPro" id="IPR016159">
    <property type="entry name" value="Cullin_repeat-like_dom_sf"/>
</dbReference>